<feature type="compositionally biased region" description="Polar residues" evidence="1">
    <location>
        <begin position="75"/>
        <end position="86"/>
    </location>
</feature>
<organism evidence="2 3">
    <name type="scientific">Aphanomyces euteiches</name>
    <dbReference type="NCBI Taxonomy" id="100861"/>
    <lineage>
        <taxon>Eukaryota</taxon>
        <taxon>Sar</taxon>
        <taxon>Stramenopiles</taxon>
        <taxon>Oomycota</taxon>
        <taxon>Saprolegniomycetes</taxon>
        <taxon>Saprolegniales</taxon>
        <taxon>Verrucalvaceae</taxon>
        <taxon>Aphanomyces</taxon>
    </lineage>
</organism>
<reference evidence="2 3" key="1">
    <citation type="submission" date="2019-07" db="EMBL/GenBank/DDBJ databases">
        <title>Genomics analysis of Aphanomyces spp. identifies a new class of oomycete effector associated with host adaptation.</title>
        <authorList>
            <person name="Gaulin E."/>
        </authorList>
    </citation>
    <scope>NUCLEOTIDE SEQUENCE [LARGE SCALE GENOMIC DNA]</scope>
    <source>
        <strain evidence="2 3">ATCC 201684</strain>
    </source>
</reference>
<keyword evidence="3" id="KW-1185">Reference proteome</keyword>
<feature type="compositionally biased region" description="Basic and acidic residues" evidence="1">
    <location>
        <begin position="56"/>
        <end position="71"/>
    </location>
</feature>
<evidence type="ECO:0000313" key="3">
    <source>
        <dbReference type="Proteomes" id="UP000481153"/>
    </source>
</evidence>
<accession>A0A6G0XH96</accession>
<protein>
    <submittedName>
        <fullName evidence="2">Uncharacterized protein</fullName>
    </submittedName>
</protein>
<gene>
    <name evidence="2" type="ORF">Ae201684_005016</name>
</gene>
<feature type="region of interest" description="Disordered" evidence="1">
    <location>
        <begin position="41"/>
        <end position="99"/>
    </location>
</feature>
<dbReference type="EMBL" id="VJMJ01000064">
    <property type="protein sequence ID" value="KAF0739450.1"/>
    <property type="molecule type" value="Genomic_DNA"/>
</dbReference>
<comment type="caution">
    <text evidence="2">The sequence shown here is derived from an EMBL/GenBank/DDBJ whole genome shotgun (WGS) entry which is preliminary data.</text>
</comment>
<dbReference type="Proteomes" id="UP000481153">
    <property type="component" value="Unassembled WGS sequence"/>
</dbReference>
<evidence type="ECO:0000313" key="2">
    <source>
        <dbReference type="EMBL" id="KAF0739450.1"/>
    </source>
</evidence>
<evidence type="ECO:0000256" key="1">
    <source>
        <dbReference type="SAM" id="MobiDB-lite"/>
    </source>
</evidence>
<name>A0A6G0XH96_9STRA</name>
<dbReference type="AlphaFoldDB" id="A0A6G0XH96"/>
<sequence>MRSLHAPQSRVLSHTIAWQIDSSTAAPLAIHAIFCTSVSPTPTVPSRGGVTAPPSHEMDTHVPHGSEEFAREFSVQASSRSSTMDSFTRPRTFDSTEQC</sequence>
<proteinExistence type="predicted"/>